<name>A0A4Y2KF01_ARAVE</name>
<dbReference type="AlphaFoldDB" id="A0A4Y2KF01"/>
<dbReference type="Proteomes" id="UP000499080">
    <property type="component" value="Unassembled WGS sequence"/>
</dbReference>
<proteinExistence type="predicted"/>
<gene>
    <name evidence="1" type="ORF">AVEN_240021_1</name>
</gene>
<reference evidence="1 2" key="1">
    <citation type="journal article" date="2019" name="Sci. Rep.">
        <title>Orb-weaving spider Araneus ventricosus genome elucidates the spidroin gene catalogue.</title>
        <authorList>
            <person name="Kono N."/>
            <person name="Nakamura H."/>
            <person name="Ohtoshi R."/>
            <person name="Moran D.A.P."/>
            <person name="Shinohara A."/>
            <person name="Yoshida Y."/>
            <person name="Fujiwara M."/>
            <person name="Mori M."/>
            <person name="Tomita M."/>
            <person name="Arakawa K."/>
        </authorList>
    </citation>
    <scope>NUCLEOTIDE SEQUENCE [LARGE SCALE GENOMIC DNA]</scope>
</reference>
<keyword evidence="2" id="KW-1185">Reference proteome</keyword>
<evidence type="ECO:0000313" key="1">
    <source>
        <dbReference type="EMBL" id="GBN01304.1"/>
    </source>
</evidence>
<organism evidence="1 2">
    <name type="scientific">Araneus ventricosus</name>
    <name type="common">Orbweaver spider</name>
    <name type="synonym">Epeira ventricosa</name>
    <dbReference type="NCBI Taxonomy" id="182803"/>
    <lineage>
        <taxon>Eukaryota</taxon>
        <taxon>Metazoa</taxon>
        <taxon>Ecdysozoa</taxon>
        <taxon>Arthropoda</taxon>
        <taxon>Chelicerata</taxon>
        <taxon>Arachnida</taxon>
        <taxon>Araneae</taxon>
        <taxon>Araneomorphae</taxon>
        <taxon>Entelegynae</taxon>
        <taxon>Araneoidea</taxon>
        <taxon>Araneidae</taxon>
        <taxon>Araneus</taxon>
    </lineage>
</organism>
<sequence>MQKISNFNSFLKYLKLRLDSLSFHEFRQRFVLFPIDGTGRIEVVRGLVSSSVVSRVMAINSSHVKGEGEWPDGVNASVHSRAAERFAKPCAVGTARLVGIAPTTVHKYEPRATRGLPSRTPWQQGFIRCICYR</sequence>
<accession>A0A4Y2KF01</accession>
<comment type="caution">
    <text evidence="1">The sequence shown here is derived from an EMBL/GenBank/DDBJ whole genome shotgun (WGS) entry which is preliminary data.</text>
</comment>
<evidence type="ECO:0000313" key="2">
    <source>
        <dbReference type="Proteomes" id="UP000499080"/>
    </source>
</evidence>
<dbReference type="EMBL" id="BGPR01004604">
    <property type="protein sequence ID" value="GBN01304.1"/>
    <property type="molecule type" value="Genomic_DNA"/>
</dbReference>
<protein>
    <submittedName>
        <fullName evidence="1">Uncharacterized protein</fullName>
    </submittedName>
</protein>